<gene>
    <name evidence="4" type="ORF">ACFSCX_08860</name>
</gene>
<evidence type="ECO:0000313" key="4">
    <source>
        <dbReference type="EMBL" id="MFD1736676.1"/>
    </source>
</evidence>
<dbReference type="RefSeq" id="WP_377927871.1">
    <property type="nucleotide sequence ID" value="NZ_JBHUEM010000009.1"/>
</dbReference>
<evidence type="ECO:0000259" key="3">
    <source>
        <dbReference type="Pfam" id="PF07423"/>
    </source>
</evidence>
<keyword evidence="2" id="KW-0472">Membrane</keyword>
<name>A0ABW4LQB7_9BACI</name>
<evidence type="ECO:0000256" key="2">
    <source>
        <dbReference type="SAM" id="Phobius"/>
    </source>
</evidence>
<feature type="compositionally biased region" description="Polar residues" evidence="1">
    <location>
        <begin position="99"/>
        <end position="109"/>
    </location>
</feature>
<dbReference type="Pfam" id="PF07423">
    <property type="entry name" value="DUF1510"/>
    <property type="match status" value="1"/>
</dbReference>
<evidence type="ECO:0000313" key="5">
    <source>
        <dbReference type="Proteomes" id="UP001597214"/>
    </source>
</evidence>
<feature type="region of interest" description="Disordered" evidence="1">
    <location>
        <begin position="54"/>
        <end position="132"/>
    </location>
</feature>
<organism evidence="4 5">
    <name type="scientific">Bacillus salitolerans</name>
    <dbReference type="NCBI Taxonomy" id="1437434"/>
    <lineage>
        <taxon>Bacteria</taxon>
        <taxon>Bacillati</taxon>
        <taxon>Bacillota</taxon>
        <taxon>Bacilli</taxon>
        <taxon>Bacillales</taxon>
        <taxon>Bacillaceae</taxon>
        <taxon>Bacillus</taxon>
    </lineage>
</organism>
<reference evidence="5" key="1">
    <citation type="journal article" date="2019" name="Int. J. Syst. Evol. Microbiol.">
        <title>The Global Catalogue of Microorganisms (GCM) 10K type strain sequencing project: providing services to taxonomists for standard genome sequencing and annotation.</title>
        <authorList>
            <consortium name="The Broad Institute Genomics Platform"/>
            <consortium name="The Broad Institute Genome Sequencing Center for Infectious Disease"/>
            <person name="Wu L."/>
            <person name="Ma J."/>
        </authorList>
    </citation>
    <scope>NUCLEOTIDE SEQUENCE [LARGE SCALE GENOMIC DNA]</scope>
    <source>
        <strain evidence="5">CCUG 49339</strain>
    </source>
</reference>
<keyword evidence="5" id="KW-1185">Reference proteome</keyword>
<dbReference type="EMBL" id="JBHUEM010000009">
    <property type="protein sequence ID" value="MFD1736676.1"/>
    <property type="molecule type" value="Genomic_DNA"/>
</dbReference>
<feature type="compositionally biased region" description="Acidic residues" evidence="1">
    <location>
        <begin position="67"/>
        <end position="83"/>
    </location>
</feature>
<feature type="transmembrane region" description="Helical" evidence="2">
    <location>
        <begin position="24"/>
        <end position="44"/>
    </location>
</feature>
<keyword evidence="2" id="KW-1133">Transmembrane helix</keyword>
<comment type="caution">
    <text evidence="4">The sequence shown here is derived from an EMBL/GenBank/DDBJ whole genome shotgun (WGS) entry which is preliminary data.</text>
</comment>
<feature type="domain" description="DUF1510" evidence="3">
    <location>
        <begin position="136"/>
        <end position="228"/>
    </location>
</feature>
<dbReference type="Proteomes" id="UP001597214">
    <property type="component" value="Unassembled WGS sequence"/>
</dbReference>
<feature type="region of interest" description="Disordered" evidence="1">
    <location>
        <begin position="231"/>
        <end position="252"/>
    </location>
</feature>
<feature type="compositionally biased region" description="Low complexity" evidence="1">
    <location>
        <begin position="110"/>
        <end position="125"/>
    </location>
</feature>
<sequence length="252" mass="28555">MDFEDLYEGPRYEKRAKNRRFNKILNISIFVVFLGIIFFTYQLFFGDKHEPAHNEIGSESTIGDETSITDEDEDSEVESEEENSNEHVSDAVDGEEQPTSEQAETSTVKESTTNETTEQNEISNEISEDPNVVNIITNPTWEPIGTKQSEPHTANYDSTSQDWKEMIQTIEYATGLTEQNWILWRLGNGGSDQAAIGVVSSKDSKTVYRVFLEWKANKGWKPVKLEELGSVPEEFTKKNTTSDTDANSESEE</sequence>
<evidence type="ECO:0000256" key="1">
    <source>
        <dbReference type="SAM" id="MobiDB-lite"/>
    </source>
</evidence>
<proteinExistence type="predicted"/>
<keyword evidence="2" id="KW-0812">Transmembrane</keyword>
<dbReference type="InterPro" id="IPR009988">
    <property type="entry name" value="DUF1510"/>
</dbReference>
<protein>
    <submittedName>
        <fullName evidence="4">YrrS family protein</fullName>
    </submittedName>
</protein>
<accession>A0ABW4LQB7</accession>